<organism evidence="4 5">
    <name type="scientific">Eragrostis curvula</name>
    <name type="common">weeping love grass</name>
    <dbReference type="NCBI Taxonomy" id="38414"/>
    <lineage>
        <taxon>Eukaryota</taxon>
        <taxon>Viridiplantae</taxon>
        <taxon>Streptophyta</taxon>
        <taxon>Embryophyta</taxon>
        <taxon>Tracheophyta</taxon>
        <taxon>Spermatophyta</taxon>
        <taxon>Magnoliopsida</taxon>
        <taxon>Liliopsida</taxon>
        <taxon>Poales</taxon>
        <taxon>Poaceae</taxon>
        <taxon>PACMAD clade</taxon>
        <taxon>Chloridoideae</taxon>
        <taxon>Eragrostideae</taxon>
        <taxon>Eragrostidinae</taxon>
        <taxon>Eragrostis</taxon>
    </lineage>
</organism>
<dbReference type="Gramene" id="TVU35928">
    <property type="protein sequence ID" value="TVU35928"/>
    <property type="gene ID" value="EJB05_17835"/>
</dbReference>
<comment type="caution">
    <text evidence="4">The sequence shown here is derived from an EMBL/GenBank/DDBJ whole genome shotgun (WGS) entry which is preliminary data.</text>
</comment>
<dbReference type="SUPFAM" id="SSF50978">
    <property type="entry name" value="WD40 repeat-like"/>
    <property type="match status" value="1"/>
</dbReference>
<gene>
    <name evidence="4" type="ORF">EJB05_17835</name>
</gene>
<dbReference type="Gene3D" id="2.130.10.10">
    <property type="entry name" value="YVTN repeat-like/Quinoprotein amine dehydrogenase"/>
    <property type="match status" value="2"/>
</dbReference>
<dbReference type="AlphaFoldDB" id="A0A5J9VJI6"/>
<feature type="repeat" description="WD" evidence="3">
    <location>
        <begin position="86"/>
        <end position="127"/>
    </location>
</feature>
<evidence type="ECO:0000313" key="5">
    <source>
        <dbReference type="Proteomes" id="UP000324897"/>
    </source>
</evidence>
<dbReference type="CDD" id="cd00200">
    <property type="entry name" value="WD40"/>
    <property type="match status" value="1"/>
</dbReference>
<evidence type="ECO:0000313" key="4">
    <source>
        <dbReference type="EMBL" id="TVU35928.1"/>
    </source>
</evidence>
<dbReference type="InterPro" id="IPR036322">
    <property type="entry name" value="WD40_repeat_dom_sf"/>
</dbReference>
<dbReference type="PROSITE" id="PS50082">
    <property type="entry name" value="WD_REPEATS_2"/>
    <property type="match status" value="3"/>
</dbReference>
<keyword evidence="5" id="KW-1185">Reference proteome</keyword>
<protein>
    <submittedName>
        <fullName evidence="4">Uncharacterized protein</fullName>
    </submittedName>
</protein>
<dbReference type="InterPro" id="IPR001680">
    <property type="entry name" value="WD40_rpt"/>
</dbReference>
<evidence type="ECO:0000256" key="3">
    <source>
        <dbReference type="PROSITE-ProRule" id="PRU00221"/>
    </source>
</evidence>
<keyword evidence="1 3" id="KW-0853">WD repeat</keyword>
<keyword evidence="2" id="KW-0677">Repeat</keyword>
<dbReference type="PANTHER" id="PTHR22838">
    <property type="entry name" value="WD REPEAT PROTEIN 26-RELATED"/>
    <property type="match status" value="1"/>
</dbReference>
<proteinExistence type="predicted"/>
<dbReference type="InterPro" id="IPR015943">
    <property type="entry name" value="WD40/YVTN_repeat-like_dom_sf"/>
</dbReference>
<dbReference type="PANTHER" id="PTHR22838:SF23">
    <property type="entry name" value="WD REPEAT-CONTAINING PROTEIN WDS HOMOLOG"/>
    <property type="match status" value="1"/>
</dbReference>
<accession>A0A5J9VJI6</accession>
<feature type="repeat" description="WD" evidence="3">
    <location>
        <begin position="41"/>
        <end position="82"/>
    </location>
</feature>
<evidence type="ECO:0000256" key="1">
    <source>
        <dbReference type="ARBA" id="ARBA00022574"/>
    </source>
</evidence>
<dbReference type="SMART" id="SM00320">
    <property type="entry name" value="WD40"/>
    <property type="match status" value="6"/>
</dbReference>
<dbReference type="OrthoDB" id="972532at2759"/>
<sequence>MNLIVGRDKKRTIRGVNSNKNNSSLTKRDHNSGIDACLQVLSGHNNEVWIVMFSHNGNYLASASSDCTAIIWKVEKDDTLTKKHCLEGHQHPISFVAWSPNDKMLLTLGSGESLRLWNTYSGECNLNIIDSVDYSSITACAWFPNSEKLVYACSGTTTASSPNRIFTCDLEGQELEVWIGDRIIYELAVTPDGQYLIYASKNEIWIRELPNGREWRIHEDQTFISSLSLSGDGQSLTVNLGNQEIHVWNYDGSSTVPKTFMGHENEKIVSRSCFGGSVPETFTGHKSRKFVIRSCFGGSDSLFLASGSEDSKVYIWRRGSQTPIKVLRGHSMVVSCVSWNPTRPHMLASASDDHTIRIWLAC</sequence>
<dbReference type="EMBL" id="RWGY01000009">
    <property type="protein sequence ID" value="TVU35928.1"/>
    <property type="molecule type" value="Genomic_DNA"/>
</dbReference>
<dbReference type="PROSITE" id="PS50294">
    <property type="entry name" value="WD_REPEATS_REGION"/>
    <property type="match status" value="3"/>
</dbReference>
<feature type="repeat" description="WD" evidence="3">
    <location>
        <begin position="327"/>
        <end position="359"/>
    </location>
</feature>
<dbReference type="Pfam" id="PF00400">
    <property type="entry name" value="WD40"/>
    <property type="match status" value="4"/>
</dbReference>
<dbReference type="InterPro" id="IPR051350">
    <property type="entry name" value="WD_repeat-ST_regulator"/>
</dbReference>
<evidence type="ECO:0000256" key="2">
    <source>
        <dbReference type="ARBA" id="ARBA00022737"/>
    </source>
</evidence>
<name>A0A5J9VJI6_9POAL</name>
<feature type="non-terminal residue" evidence="4">
    <location>
        <position position="1"/>
    </location>
</feature>
<reference evidence="4 5" key="1">
    <citation type="journal article" date="2019" name="Sci. Rep.">
        <title>A high-quality genome of Eragrostis curvula grass provides insights into Poaceae evolution and supports new strategies to enhance forage quality.</title>
        <authorList>
            <person name="Carballo J."/>
            <person name="Santos B.A.C.M."/>
            <person name="Zappacosta D."/>
            <person name="Garbus I."/>
            <person name="Selva J.P."/>
            <person name="Gallo C.A."/>
            <person name="Diaz A."/>
            <person name="Albertini E."/>
            <person name="Caccamo M."/>
            <person name="Echenique V."/>
        </authorList>
    </citation>
    <scope>NUCLEOTIDE SEQUENCE [LARGE SCALE GENOMIC DNA]</scope>
    <source>
        <strain evidence="5">cv. Victoria</strain>
        <tissue evidence="4">Leaf</tissue>
    </source>
</reference>
<dbReference type="Proteomes" id="UP000324897">
    <property type="component" value="Unassembled WGS sequence"/>
</dbReference>